<organism evidence="1 2">
    <name type="scientific">Pseudohalioglobus lutimaris</name>
    <dbReference type="NCBI Taxonomy" id="1737061"/>
    <lineage>
        <taxon>Bacteria</taxon>
        <taxon>Pseudomonadati</taxon>
        <taxon>Pseudomonadota</taxon>
        <taxon>Gammaproteobacteria</taxon>
        <taxon>Cellvibrionales</taxon>
        <taxon>Halieaceae</taxon>
        <taxon>Pseudohalioglobus</taxon>
    </lineage>
</organism>
<accession>A0A2N5X039</accession>
<name>A0A2N5X039_9GAMM</name>
<sequence length="249" mass="28217">MIVQLSISHDLSRWLGMDLPKLIRRGSDVIGAQRIANTEDVVSWQCHLITSSQSHSPYHTVVAVQPVSHYALLIPYLHRPTQDQLAGDLIYRWGNELMHRMVDTRAIQQSDVVTVAEQFKTSPRSIEWYLNSDQDLLERASSTEQWIDGYLEAFELNYLEEDHAIDVGAHINSQSITRDGMQDDDSAVVGFVNDGLYRFANGLCTRLFENTIEGNYPYPWAEDPPREIFPGPAEQGGAELFSIDHLSSK</sequence>
<evidence type="ECO:0000313" key="1">
    <source>
        <dbReference type="EMBL" id="PLW67847.1"/>
    </source>
</evidence>
<evidence type="ECO:0000313" key="2">
    <source>
        <dbReference type="Proteomes" id="UP000235005"/>
    </source>
</evidence>
<proteinExistence type="predicted"/>
<dbReference type="EMBL" id="PKUS01000023">
    <property type="protein sequence ID" value="PLW67847.1"/>
    <property type="molecule type" value="Genomic_DNA"/>
</dbReference>
<dbReference type="AlphaFoldDB" id="A0A2N5X039"/>
<reference evidence="1 2" key="1">
    <citation type="submission" date="2018-01" db="EMBL/GenBank/DDBJ databases">
        <title>The draft genome sequence of Halioglobus lutimaris HF004.</title>
        <authorList>
            <person name="Du Z.-J."/>
            <person name="Shi M.-J."/>
        </authorList>
    </citation>
    <scope>NUCLEOTIDE SEQUENCE [LARGE SCALE GENOMIC DNA]</scope>
    <source>
        <strain evidence="1 2">HF004</strain>
    </source>
</reference>
<keyword evidence="2" id="KW-1185">Reference proteome</keyword>
<protein>
    <submittedName>
        <fullName evidence="1">Uncharacterized protein</fullName>
    </submittedName>
</protein>
<dbReference type="Proteomes" id="UP000235005">
    <property type="component" value="Unassembled WGS sequence"/>
</dbReference>
<gene>
    <name evidence="1" type="ORF">C0039_15665</name>
</gene>
<comment type="caution">
    <text evidence="1">The sequence shown here is derived from an EMBL/GenBank/DDBJ whole genome shotgun (WGS) entry which is preliminary data.</text>
</comment>